<dbReference type="EMBL" id="CP011213">
    <property type="protein sequence ID" value="AKM82535.1"/>
    <property type="molecule type" value="Genomic_DNA"/>
</dbReference>
<protein>
    <submittedName>
        <fullName evidence="1">Uncharacterized protein</fullName>
    </submittedName>
</protein>
<dbReference type="STRING" id="1618337.UT28_C0001G0753"/>
<dbReference type="KEGG" id="bbgw:UT28_C0001G0753"/>
<dbReference type="Pfam" id="PF18905">
    <property type="entry name" value="DUF5661"/>
    <property type="match status" value="1"/>
</dbReference>
<dbReference type="Proteomes" id="UP000035648">
    <property type="component" value="Chromosome"/>
</dbReference>
<sequence>MNHFANEQAKETGDRIGVDWDVFSLEEFTLGMNVELEHGSHDPETNITNDDPILTGKIAFAHLKEIPNYYKLLEQIEEEAERD</sequence>
<name>A0A0G4B4J3_9BACT</name>
<gene>
    <name evidence="1" type="ORF">UT28_C0001G0753</name>
</gene>
<organism evidence="1 2">
    <name type="scientific">Berkelbacteria bacterium GW2011_GWE1_39_12</name>
    <dbReference type="NCBI Taxonomy" id="1618337"/>
    <lineage>
        <taxon>Bacteria</taxon>
        <taxon>Candidatus Berkelbacteria</taxon>
    </lineage>
</organism>
<reference evidence="1 2" key="1">
    <citation type="journal article" date="2015" name="Nature">
        <title>rRNA introns, odd ribosomes, and small enigmatic genomes across a large radiation of phyla.</title>
        <authorList>
            <person name="Brown C.T."/>
            <person name="Hug L.A."/>
            <person name="Thomas B.C."/>
            <person name="Sharon I."/>
            <person name="Castelle C.J."/>
            <person name="Singh A."/>
            <person name="Wilkins M.J."/>
            <person name="Williams K.H."/>
            <person name="Banfield J.F."/>
        </authorList>
    </citation>
    <scope>NUCLEOTIDE SEQUENCE [LARGE SCALE GENOMIC DNA]</scope>
</reference>
<evidence type="ECO:0000313" key="1">
    <source>
        <dbReference type="EMBL" id="AKM82535.1"/>
    </source>
</evidence>
<evidence type="ECO:0000313" key="2">
    <source>
        <dbReference type="Proteomes" id="UP000035648"/>
    </source>
</evidence>
<dbReference type="InterPro" id="IPR043720">
    <property type="entry name" value="DUF5661"/>
</dbReference>
<proteinExistence type="predicted"/>
<dbReference type="AlphaFoldDB" id="A0A0G4B4J3"/>
<accession>A0A0G4B4J3</accession>